<protein>
    <submittedName>
        <fullName evidence="4">DNA mismatch repair protein MutT</fullName>
    </submittedName>
</protein>
<dbReference type="AlphaFoldDB" id="A0A147KM17"/>
<dbReference type="STRING" id="665004.AC529_02220"/>
<dbReference type="InterPro" id="IPR000086">
    <property type="entry name" value="NUDIX_hydrolase_dom"/>
</dbReference>
<sequence length="141" mass="15064">MGFSDSAAPGVVDALAWVCVRDGRVLKVRSRGKDVFYLPGGKREPGESDAAALVREVAEEVSVRLDPATLRLFTVVDERAHGYPEGTRVRLACYTAEFTGTLAPSSEIAELAWFTGADADRCAPAGVRVLEELARRGLVAG</sequence>
<dbReference type="PANTHER" id="PTHR43046">
    <property type="entry name" value="GDP-MANNOSE MANNOSYL HYDROLASE"/>
    <property type="match status" value="1"/>
</dbReference>
<dbReference type="PANTHER" id="PTHR43046:SF2">
    <property type="entry name" value="8-OXO-DGTP DIPHOSPHATASE-RELATED"/>
    <property type="match status" value="1"/>
</dbReference>
<reference evidence="5" key="1">
    <citation type="journal article" date="2017" name="Acta Aliment.">
        <title>Plant polysaccharide degrading enzyme system of Thermpbifida cellulosilytica TB100 revealed by de novo genome project data.</title>
        <authorList>
            <person name="Toth A."/>
            <person name="Baka E."/>
            <person name="Luzics S."/>
            <person name="Bata-Vidacs I."/>
            <person name="Nagy I."/>
            <person name="Balint B."/>
            <person name="Herceg R."/>
            <person name="Olasz F."/>
            <person name="Wilk T."/>
            <person name="Nagy T."/>
            <person name="Kriszt B."/>
            <person name="Nagy I."/>
            <person name="Kukolya J."/>
        </authorList>
    </citation>
    <scope>NUCLEOTIDE SEQUENCE [LARGE SCALE GENOMIC DNA]</scope>
    <source>
        <strain evidence="5">TB100</strain>
    </source>
</reference>
<dbReference type="PATRIC" id="fig|665004.4.peg.973"/>
<evidence type="ECO:0000259" key="3">
    <source>
        <dbReference type="PROSITE" id="PS51462"/>
    </source>
</evidence>
<dbReference type="Pfam" id="PF00293">
    <property type="entry name" value="NUDIX"/>
    <property type="match status" value="1"/>
</dbReference>
<dbReference type="RefSeq" id="WP_068753732.1">
    <property type="nucleotide sequence ID" value="NZ_KQ950180.1"/>
</dbReference>
<comment type="caution">
    <text evidence="4">The sequence shown here is derived from an EMBL/GenBank/DDBJ whole genome shotgun (WGS) entry which is preliminary data.</text>
</comment>
<keyword evidence="5" id="KW-1185">Reference proteome</keyword>
<gene>
    <name evidence="4" type="ORF">AC529_02220</name>
</gene>
<name>A0A147KM17_THECS</name>
<evidence type="ECO:0000256" key="1">
    <source>
        <dbReference type="ARBA" id="ARBA00001946"/>
    </source>
</evidence>
<dbReference type="OrthoDB" id="67499at2"/>
<dbReference type="Proteomes" id="UP000074382">
    <property type="component" value="Unassembled WGS sequence"/>
</dbReference>
<dbReference type="GO" id="GO:0016787">
    <property type="term" value="F:hydrolase activity"/>
    <property type="evidence" value="ECO:0007669"/>
    <property type="project" value="UniProtKB-KW"/>
</dbReference>
<dbReference type="Gene3D" id="3.90.79.10">
    <property type="entry name" value="Nucleoside Triphosphate Pyrophosphohydrolase"/>
    <property type="match status" value="1"/>
</dbReference>
<organism evidence="4 5">
    <name type="scientific">Thermobifida cellulosilytica TB100</name>
    <dbReference type="NCBI Taxonomy" id="665004"/>
    <lineage>
        <taxon>Bacteria</taxon>
        <taxon>Bacillati</taxon>
        <taxon>Actinomycetota</taxon>
        <taxon>Actinomycetes</taxon>
        <taxon>Streptosporangiales</taxon>
        <taxon>Nocardiopsidaceae</taxon>
        <taxon>Thermobifida</taxon>
    </lineage>
</organism>
<accession>A0A147KM17</accession>
<evidence type="ECO:0000313" key="5">
    <source>
        <dbReference type="Proteomes" id="UP000074382"/>
    </source>
</evidence>
<dbReference type="InterPro" id="IPR015797">
    <property type="entry name" value="NUDIX_hydrolase-like_dom_sf"/>
</dbReference>
<evidence type="ECO:0000256" key="2">
    <source>
        <dbReference type="ARBA" id="ARBA00022801"/>
    </source>
</evidence>
<dbReference type="SUPFAM" id="SSF55811">
    <property type="entry name" value="Nudix"/>
    <property type="match status" value="1"/>
</dbReference>
<comment type="cofactor">
    <cofactor evidence="1">
        <name>Mg(2+)</name>
        <dbReference type="ChEBI" id="CHEBI:18420"/>
    </cofactor>
</comment>
<keyword evidence="2" id="KW-0378">Hydrolase</keyword>
<dbReference type="PROSITE" id="PS51462">
    <property type="entry name" value="NUDIX"/>
    <property type="match status" value="1"/>
</dbReference>
<dbReference type="EMBL" id="LGEM01000012">
    <property type="protein sequence ID" value="KUP98278.1"/>
    <property type="molecule type" value="Genomic_DNA"/>
</dbReference>
<proteinExistence type="predicted"/>
<feature type="domain" description="Nudix hydrolase" evidence="3">
    <location>
        <begin position="9"/>
        <end position="135"/>
    </location>
</feature>
<dbReference type="CDD" id="cd04690">
    <property type="entry name" value="NUDIX_Hydrolase"/>
    <property type="match status" value="1"/>
</dbReference>
<evidence type="ECO:0000313" key="4">
    <source>
        <dbReference type="EMBL" id="KUP98278.1"/>
    </source>
</evidence>